<feature type="region of interest" description="Disordered" evidence="1">
    <location>
        <begin position="1"/>
        <end position="80"/>
    </location>
</feature>
<dbReference type="Gene3D" id="3.40.50.2020">
    <property type="match status" value="1"/>
</dbReference>
<name>J0X0Z3_9BIFI</name>
<dbReference type="Proteomes" id="UP000006415">
    <property type="component" value="Unassembled WGS sequence"/>
</dbReference>
<dbReference type="STRING" id="857290.HMPREF9156_00495"/>
<dbReference type="InterPro" id="IPR029057">
    <property type="entry name" value="PRTase-like"/>
</dbReference>
<feature type="compositionally biased region" description="Low complexity" evidence="1">
    <location>
        <begin position="43"/>
        <end position="61"/>
    </location>
</feature>
<proteinExistence type="predicted"/>
<gene>
    <name evidence="2" type="ORF">HMPREF9156_00495</name>
</gene>
<dbReference type="EMBL" id="AGZS01000002">
    <property type="protein sequence ID" value="EJD65051.1"/>
    <property type="molecule type" value="Genomic_DNA"/>
</dbReference>
<evidence type="ECO:0008006" key="4">
    <source>
        <dbReference type="Google" id="ProtNLM"/>
    </source>
</evidence>
<evidence type="ECO:0000313" key="2">
    <source>
        <dbReference type="EMBL" id="EJD65051.1"/>
    </source>
</evidence>
<reference evidence="2 3" key="1">
    <citation type="submission" date="2012-01" db="EMBL/GenBank/DDBJ databases">
        <title>The Genome Sequence of Scardovia wiggsiae F0424.</title>
        <authorList>
            <consortium name="The Broad Institute Genome Sequencing Platform"/>
            <person name="Earl A."/>
            <person name="Ward D."/>
            <person name="Feldgarden M."/>
            <person name="Gevers D."/>
            <person name="Izard J."/>
            <person name="Ganesan A."/>
            <person name="Baranova O.V."/>
            <person name="Blanton J.M."/>
            <person name="Tanner A.C."/>
            <person name="Mathney J."/>
            <person name="Dewhirst F.E."/>
            <person name="Young S.K."/>
            <person name="Zeng Q."/>
            <person name="Gargeya S."/>
            <person name="Fitzgerald M."/>
            <person name="Haas B."/>
            <person name="Abouelleil A."/>
            <person name="Alvarado L."/>
            <person name="Arachchi H.M."/>
            <person name="Berlin A."/>
            <person name="Chapman S.B."/>
            <person name="Gearin G."/>
            <person name="Goldberg J."/>
            <person name="Griggs A."/>
            <person name="Gujja S."/>
            <person name="Hansen M."/>
            <person name="Heiman D."/>
            <person name="Howarth C."/>
            <person name="Larimer J."/>
            <person name="Lui A."/>
            <person name="MacDonald P.J.P."/>
            <person name="McCowen C."/>
            <person name="Montmayeur A."/>
            <person name="Murphy C."/>
            <person name="Neiman D."/>
            <person name="Pearson M."/>
            <person name="Priest M."/>
            <person name="Roberts A."/>
            <person name="Saif S."/>
            <person name="Shea T."/>
            <person name="Sisk P."/>
            <person name="Stolte C."/>
            <person name="Sykes S."/>
            <person name="Wortman J."/>
            <person name="Nusbaum C."/>
            <person name="Birren B."/>
        </authorList>
    </citation>
    <scope>NUCLEOTIDE SEQUENCE [LARGE SCALE GENOMIC DNA]</scope>
    <source>
        <strain evidence="2 3">F0424</strain>
    </source>
</reference>
<keyword evidence="3" id="KW-1185">Reference proteome</keyword>
<evidence type="ECO:0000256" key="1">
    <source>
        <dbReference type="SAM" id="MobiDB-lite"/>
    </source>
</evidence>
<dbReference type="HOGENOM" id="CLU_080162_0_0_11"/>
<feature type="compositionally biased region" description="Low complexity" evidence="1">
    <location>
        <begin position="20"/>
        <end position="31"/>
    </location>
</feature>
<protein>
    <recommendedName>
        <fullName evidence="4">Orotate phosphoribosyltransferase</fullName>
    </recommendedName>
</protein>
<dbReference type="eggNOG" id="COG0461">
    <property type="taxonomic scope" value="Bacteria"/>
</dbReference>
<organism evidence="2 3">
    <name type="scientific">Scardovia wiggsiae F0424</name>
    <dbReference type="NCBI Taxonomy" id="857290"/>
    <lineage>
        <taxon>Bacteria</taxon>
        <taxon>Bacillati</taxon>
        <taxon>Actinomycetota</taxon>
        <taxon>Actinomycetes</taxon>
        <taxon>Bifidobacteriales</taxon>
        <taxon>Bifidobacteriaceae</taxon>
        <taxon>Scardovia</taxon>
    </lineage>
</organism>
<evidence type="ECO:0000313" key="3">
    <source>
        <dbReference type="Proteomes" id="UP000006415"/>
    </source>
</evidence>
<comment type="caution">
    <text evidence="2">The sequence shown here is derived from an EMBL/GenBank/DDBJ whole genome shotgun (WGS) entry which is preliminary data.</text>
</comment>
<dbReference type="AlphaFoldDB" id="J0X0Z3"/>
<sequence length="302" mass="31000">MTHDSGMHGNRAGSGRTQAKSNDSSLGSSSGNDEKSGMGGVAGDRSGSGTTSTASGRADSTVSGRTSGEGTFRATGPEGLREEIAHLPADMLDPRERLERMVRADITGKPFSELTAVTYDHEGAELAGHVMLDTLEEHGFSIDDFDAVGALTVAAIPLVSAVMHAAASRGQAVNGFVMDFVYPSVKGPSVEGQRVILLDAWLSEKSVVQTSSLVTLRHGNELNLDFAVLKSCGARLLAIASLVGSVGIGDGSEDTGRPAAGTADNSLMGRGVTGAGTAKTIDIVDPVTGGRQSVPFIPLFEG</sequence>
<accession>J0X0Z3</accession>